<dbReference type="GO" id="GO:0016747">
    <property type="term" value="F:acyltransferase activity, transferring groups other than amino-acyl groups"/>
    <property type="evidence" value="ECO:0007669"/>
    <property type="project" value="InterPro"/>
</dbReference>
<dbReference type="Proteomes" id="UP000001600">
    <property type="component" value="Chromosome 2"/>
</dbReference>
<dbReference type="SUPFAM" id="SSF55729">
    <property type="entry name" value="Acyl-CoA N-acyltransferases (Nat)"/>
    <property type="match status" value="1"/>
</dbReference>
<dbReference type="eggNOG" id="COG1670">
    <property type="taxonomic scope" value="Bacteria"/>
</dbReference>
<evidence type="ECO:0000313" key="3">
    <source>
        <dbReference type="Proteomes" id="UP000001600"/>
    </source>
</evidence>
<proteinExistence type="predicted"/>
<organism evidence="2 3">
    <name type="scientific">Rhizobium rhizogenes (strain K84 / ATCC BAA-868)</name>
    <name type="common">Agrobacterium radiobacter</name>
    <dbReference type="NCBI Taxonomy" id="311403"/>
    <lineage>
        <taxon>Bacteria</taxon>
        <taxon>Pseudomonadati</taxon>
        <taxon>Pseudomonadota</taxon>
        <taxon>Alphaproteobacteria</taxon>
        <taxon>Hyphomicrobiales</taxon>
        <taxon>Rhizobiaceae</taxon>
        <taxon>Rhizobium/Agrobacterium group</taxon>
        <taxon>Rhizobium</taxon>
    </lineage>
</organism>
<gene>
    <name evidence="2" type="ordered locus">Arad_7539</name>
</gene>
<keyword evidence="2" id="KW-0808">Transferase</keyword>
<dbReference type="HOGENOM" id="CLU_013985_3_2_5"/>
<dbReference type="STRING" id="311403.Arad_7539"/>
<dbReference type="AlphaFoldDB" id="B9JN83"/>
<dbReference type="RefSeq" id="WP_012649354.1">
    <property type="nucleotide sequence ID" value="NC_011983.1"/>
</dbReference>
<reference evidence="2 3" key="1">
    <citation type="journal article" date="2009" name="J. Bacteriol.">
        <title>Genome sequences of three Agrobacterium biovars help elucidate the evolution of multichromosome genomes in bacteria.</title>
        <authorList>
            <person name="Slater S.C."/>
            <person name="Goldman B.S."/>
            <person name="Goodner B."/>
            <person name="Setubal J.C."/>
            <person name="Farrand S.K."/>
            <person name="Nester E.W."/>
            <person name="Burr T.J."/>
            <person name="Banta L."/>
            <person name="Dickerman A.W."/>
            <person name="Paulsen I."/>
            <person name="Otten L."/>
            <person name="Suen G."/>
            <person name="Welch R."/>
            <person name="Almeida N.F."/>
            <person name="Arnold F."/>
            <person name="Burton O.T."/>
            <person name="Du Z."/>
            <person name="Ewing A."/>
            <person name="Godsy E."/>
            <person name="Heisel S."/>
            <person name="Houmiel K.L."/>
            <person name="Jhaveri J."/>
            <person name="Lu J."/>
            <person name="Miller N.M."/>
            <person name="Norton S."/>
            <person name="Chen Q."/>
            <person name="Phoolcharoen W."/>
            <person name="Ohlin V."/>
            <person name="Ondrusek D."/>
            <person name="Pride N."/>
            <person name="Stricklin S.L."/>
            <person name="Sun J."/>
            <person name="Wheeler C."/>
            <person name="Wilson L."/>
            <person name="Zhu H."/>
            <person name="Wood D.W."/>
        </authorList>
    </citation>
    <scope>NUCLEOTIDE SEQUENCE [LARGE SCALE GENOMIC DNA]</scope>
    <source>
        <strain evidence="3">K84 / ATCC BAA-868</strain>
    </source>
</reference>
<evidence type="ECO:0000259" key="1">
    <source>
        <dbReference type="PROSITE" id="PS51186"/>
    </source>
</evidence>
<dbReference type="InterPro" id="IPR016181">
    <property type="entry name" value="Acyl_CoA_acyltransferase"/>
</dbReference>
<sequence>MDACVSQLPLSIAHATEADIPFIMSVERLPGYAALVGSYDAAEHHRRLAAPNTNYLLCRLGAEPVGFAVVRLDDDDMGNAQLHRIAMAAIGLGHGTAFLHQICRLVFSIHDVARFWLDLLPSNARAKAVYSKIGFLQEGTMRGALRVSDDSRHDLLLMSLLRDQWQANIGSQNLRS</sequence>
<accession>B9JN83</accession>
<evidence type="ECO:0000313" key="2">
    <source>
        <dbReference type="EMBL" id="ACM29014.1"/>
    </source>
</evidence>
<dbReference type="InterPro" id="IPR000182">
    <property type="entry name" value="GNAT_dom"/>
</dbReference>
<protein>
    <submittedName>
        <fullName evidence="2">Acetyltransferase</fullName>
    </submittedName>
</protein>
<feature type="domain" description="N-acetyltransferase" evidence="1">
    <location>
        <begin position="10"/>
        <end position="163"/>
    </location>
</feature>
<name>B9JN83_RHIR8</name>
<dbReference type="Pfam" id="PF00583">
    <property type="entry name" value="Acetyltransf_1"/>
    <property type="match status" value="1"/>
</dbReference>
<dbReference type="Gene3D" id="3.40.630.30">
    <property type="match status" value="1"/>
</dbReference>
<dbReference type="KEGG" id="ara:Arad_7539"/>
<dbReference type="EMBL" id="CP000629">
    <property type="protein sequence ID" value="ACM29014.1"/>
    <property type="molecule type" value="Genomic_DNA"/>
</dbReference>
<dbReference type="PROSITE" id="PS51186">
    <property type="entry name" value="GNAT"/>
    <property type="match status" value="1"/>
</dbReference>